<feature type="transmembrane region" description="Helical" evidence="6">
    <location>
        <begin position="6"/>
        <end position="30"/>
    </location>
</feature>
<evidence type="ECO:0000256" key="3">
    <source>
        <dbReference type="ARBA" id="ARBA00022989"/>
    </source>
</evidence>
<name>A0A1H1SA51_9ACTN</name>
<keyword evidence="4 6" id="KW-0472">Membrane</keyword>
<evidence type="ECO:0000256" key="4">
    <source>
        <dbReference type="ARBA" id="ARBA00023136"/>
    </source>
</evidence>
<sequence length="114" mass="12034">MDLSDPLTLVLVLLGLLALLGVAGVGLVMWRYAIPPRGLVAMVGALVYLVSPVDVLPEVVLGPIGLLDDAGAVTAAAVFVYKLVKVAQRLQDAGVERPRRRHARAADRAGSRSR</sequence>
<dbReference type="EMBL" id="LT629749">
    <property type="protein sequence ID" value="SDS44844.1"/>
    <property type="molecule type" value="Genomic_DNA"/>
</dbReference>
<proteinExistence type="predicted"/>
<keyword evidence="3 6" id="KW-1133">Transmembrane helix</keyword>
<comment type="subcellular location">
    <subcellularLocation>
        <location evidence="1">Endomembrane system</location>
        <topology evidence="1">Multi-pass membrane protein</topology>
    </subcellularLocation>
</comment>
<dbReference type="Pfam" id="PF06803">
    <property type="entry name" value="DUF1232"/>
    <property type="match status" value="1"/>
</dbReference>
<dbReference type="Proteomes" id="UP000199092">
    <property type="component" value="Chromosome I"/>
</dbReference>
<dbReference type="InterPro" id="IPR010652">
    <property type="entry name" value="DUF1232"/>
</dbReference>
<accession>A0A1H1SA51</accession>
<dbReference type="RefSeq" id="WP_197677239.1">
    <property type="nucleotide sequence ID" value="NZ_LT629749.1"/>
</dbReference>
<organism evidence="8 9">
    <name type="scientific">Friedmanniella luteola</name>
    <dbReference type="NCBI Taxonomy" id="546871"/>
    <lineage>
        <taxon>Bacteria</taxon>
        <taxon>Bacillati</taxon>
        <taxon>Actinomycetota</taxon>
        <taxon>Actinomycetes</taxon>
        <taxon>Propionibacteriales</taxon>
        <taxon>Nocardioidaceae</taxon>
        <taxon>Friedmanniella</taxon>
    </lineage>
</organism>
<feature type="transmembrane region" description="Helical" evidence="6">
    <location>
        <begin position="59"/>
        <end position="81"/>
    </location>
</feature>
<reference evidence="8 9" key="1">
    <citation type="submission" date="2016-10" db="EMBL/GenBank/DDBJ databases">
        <authorList>
            <person name="de Groot N.N."/>
        </authorList>
    </citation>
    <scope>NUCLEOTIDE SEQUENCE [LARGE SCALE GENOMIC DNA]</scope>
    <source>
        <strain evidence="8 9">DSM 21741</strain>
    </source>
</reference>
<keyword evidence="2 6" id="KW-0812">Transmembrane</keyword>
<feature type="domain" description="DUF1232" evidence="7">
    <location>
        <begin position="40"/>
        <end position="74"/>
    </location>
</feature>
<dbReference type="GO" id="GO:0012505">
    <property type="term" value="C:endomembrane system"/>
    <property type="evidence" value="ECO:0007669"/>
    <property type="project" value="UniProtKB-SubCell"/>
</dbReference>
<keyword evidence="9" id="KW-1185">Reference proteome</keyword>
<feature type="compositionally biased region" description="Basic and acidic residues" evidence="5">
    <location>
        <begin position="104"/>
        <end position="114"/>
    </location>
</feature>
<evidence type="ECO:0000256" key="5">
    <source>
        <dbReference type="SAM" id="MobiDB-lite"/>
    </source>
</evidence>
<evidence type="ECO:0000256" key="1">
    <source>
        <dbReference type="ARBA" id="ARBA00004127"/>
    </source>
</evidence>
<evidence type="ECO:0000256" key="2">
    <source>
        <dbReference type="ARBA" id="ARBA00022692"/>
    </source>
</evidence>
<dbReference type="AlphaFoldDB" id="A0A1H1SA51"/>
<evidence type="ECO:0000259" key="7">
    <source>
        <dbReference type="Pfam" id="PF06803"/>
    </source>
</evidence>
<feature type="region of interest" description="Disordered" evidence="5">
    <location>
        <begin position="92"/>
        <end position="114"/>
    </location>
</feature>
<gene>
    <name evidence="8" type="ORF">SAMN04488543_1747</name>
</gene>
<evidence type="ECO:0000313" key="8">
    <source>
        <dbReference type="EMBL" id="SDS44844.1"/>
    </source>
</evidence>
<evidence type="ECO:0000256" key="6">
    <source>
        <dbReference type="SAM" id="Phobius"/>
    </source>
</evidence>
<evidence type="ECO:0000313" key="9">
    <source>
        <dbReference type="Proteomes" id="UP000199092"/>
    </source>
</evidence>
<protein>
    <recommendedName>
        <fullName evidence="7">DUF1232 domain-containing protein</fullName>
    </recommendedName>
</protein>